<dbReference type="PANTHER" id="PTHR30273">
    <property type="entry name" value="PERIPLASMIC SIGNAL SENSOR AND SIGMA FACTOR ACTIVATOR FECR-RELATED"/>
    <property type="match status" value="1"/>
</dbReference>
<sequence length="390" mass="42975">MGSKKLTDRQLRQLAKKFIGGTATDEESALLHAWYNSVDADPTEIVQVDAPTSSQEIGAAIFASLQKKIEQERARVLEMPQRSFSWKYAAAAILVLVVGISVYLNLKVKTIDEQLATTNLTVTEVVAPQSTRAVITLTDGKRLYLDSLPDGIIAYEGNARVVKKADEVVYEPTPDTKILHYNTLRVPRGSRVVNLTLSDGSKIWLNAESSVRYPVNFTGATRNVEIMGEAYFEVSKDPQRRFYVSSRGLTTEVLGTHFNVNTYADEPAMKVTLLEGSVHINYAGGGDAMLQPGEQGSVSESSPLLVKKDIDTGAVIAWKNDNFMMKGTDLGALARQMARWYDIQVMFEGKVPNRKFGGAISRNVNLSTMLKALEESGIESQFEEGKVIIK</sequence>
<evidence type="ECO:0000259" key="2">
    <source>
        <dbReference type="Pfam" id="PF04773"/>
    </source>
</evidence>
<reference evidence="4 5" key="1">
    <citation type="submission" date="2018-09" db="EMBL/GenBank/DDBJ databases">
        <title>Genome sequencing of strain 6GH32-13.</title>
        <authorList>
            <person name="Weon H.-Y."/>
            <person name="Heo J."/>
            <person name="Kwon S.-W."/>
        </authorList>
    </citation>
    <scope>NUCLEOTIDE SEQUENCE [LARGE SCALE GENOMIC DNA]</scope>
    <source>
        <strain evidence="4 5">5GH32-13</strain>
    </source>
</reference>
<dbReference type="InterPro" id="IPR032508">
    <property type="entry name" value="FecR_C"/>
</dbReference>
<dbReference type="Gene3D" id="2.60.120.1440">
    <property type="match status" value="1"/>
</dbReference>
<protein>
    <submittedName>
        <fullName evidence="4">DUF4974 domain-containing protein</fullName>
    </submittedName>
</protein>
<organism evidence="4 5">
    <name type="scientific">Paraflavitalea soli</name>
    <dbReference type="NCBI Taxonomy" id="2315862"/>
    <lineage>
        <taxon>Bacteria</taxon>
        <taxon>Pseudomonadati</taxon>
        <taxon>Bacteroidota</taxon>
        <taxon>Chitinophagia</taxon>
        <taxon>Chitinophagales</taxon>
        <taxon>Chitinophagaceae</taxon>
        <taxon>Paraflavitalea</taxon>
    </lineage>
</organism>
<keyword evidence="1" id="KW-0812">Transmembrane</keyword>
<feature type="domain" description="Protein FecR C-terminal" evidence="3">
    <location>
        <begin position="323"/>
        <end position="389"/>
    </location>
</feature>
<feature type="domain" description="FecR protein" evidence="2">
    <location>
        <begin position="186"/>
        <end position="278"/>
    </location>
</feature>
<dbReference type="EMBL" id="CP032157">
    <property type="protein sequence ID" value="AXY78041.1"/>
    <property type="molecule type" value="Genomic_DNA"/>
</dbReference>
<keyword evidence="5" id="KW-1185">Reference proteome</keyword>
<dbReference type="GO" id="GO:0016989">
    <property type="term" value="F:sigma factor antagonist activity"/>
    <property type="evidence" value="ECO:0007669"/>
    <property type="project" value="TreeGrafter"/>
</dbReference>
<dbReference type="OrthoDB" id="625980at2"/>
<dbReference type="AlphaFoldDB" id="A0A3B7N836"/>
<evidence type="ECO:0000313" key="5">
    <source>
        <dbReference type="Proteomes" id="UP000263900"/>
    </source>
</evidence>
<dbReference type="RefSeq" id="WP_119053914.1">
    <property type="nucleotide sequence ID" value="NZ_CP032157.1"/>
</dbReference>
<feature type="transmembrane region" description="Helical" evidence="1">
    <location>
        <begin position="88"/>
        <end position="106"/>
    </location>
</feature>
<accession>A0A3B7N836</accession>
<dbReference type="InterPro" id="IPR006860">
    <property type="entry name" value="FecR"/>
</dbReference>
<dbReference type="Pfam" id="PF04773">
    <property type="entry name" value="FecR"/>
    <property type="match status" value="1"/>
</dbReference>
<dbReference type="InterPro" id="IPR012373">
    <property type="entry name" value="Ferrdict_sens_TM"/>
</dbReference>
<dbReference type="Pfam" id="PF16344">
    <property type="entry name" value="FecR_C"/>
    <property type="match status" value="1"/>
</dbReference>
<dbReference type="Proteomes" id="UP000263900">
    <property type="component" value="Chromosome"/>
</dbReference>
<proteinExistence type="predicted"/>
<dbReference type="Gene3D" id="3.55.50.30">
    <property type="match status" value="1"/>
</dbReference>
<dbReference type="PANTHER" id="PTHR30273:SF2">
    <property type="entry name" value="PROTEIN FECR"/>
    <property type="match status" value="1"/>
</dbReference>
<evidence type="ECO:0000313" key="4">
    <source>
        <dbReference type="EMBL" id="AXY78041.1"/>
    </source>
</evidence>
<gene>
    <name evidence="4" type="ORF">D3H65_30385</name>
</gene>
<name>A0A3B7N836_9BACT</name>
<keyword evidence="1" id="KW-0472">Membrane</keyword>
<keyword evidence="1" id="KW-1133">Transmembrane helix</keyword>
<dbReference type="KEGG" id="pseg:D3H65_30385"/>
<evidence type="ECO:0000256" key="1">
    <source>
        <dbReference type="SAM" id="Phobius"/>
    </source>
</evidence>
<evidence type="ECO:0000259" key="3">
    <source>
        <dbReference type="Pfam" id="PF16344"/>
    </source>
</evidence>